<dbReference type="GO" id="GO:0005524">
    <property type="term" value="F:ATP binding"/>
    <property type="evidence" value="ECO:0007669"/>
    <property type="project" value="UniProtKB-KW"/>
</dbReference>
<keyword evidence="3" id="KW-0547">Nucleotide-binding</keyword>
<reference evidence="6 7" key="1">
    <citation type="journal article" date="2024" name="Nat. Commun.">
        <title>Phylogenomics reveals the evolutionary origins of lichenization in chlorophyte algae.</title>
        <authorList>
            <person name="Puginier C."/>
            <person name="Libourel C."/>
            <person name="Otte J."/>
            <person name="Skaloud P."/>
            <person name="Haon M."/>
            <person name="Grisel S."/>
            <person name="Petersen M."/>
            <person name="Berrin J.G."/>
            <person name="Delaux P.M."/>
            <person name="Dal Grande F."/>
            <person name="Keller J."/>
        </authorList>
    </citation>
    <scope>NUCLEOTIDE SEQUENCE [LARGE SCALE GENOMIC DNA]</scope>
    <source>
        <strain evidence="6 7">SAG 245.80</strain>
    </source>
</reference>
<evidence type="ECO:0000256" key="4">
    <source>
        <dbReference type="ARBA" id="ARBA00022840"/>
    </source>
</evidence>
<evidence type="ECO:0000256" key="2">
    <source>
        <dbReference type="ARBA" id="ARBA00022679"/>
    </source>
</evidence>
<evidence type="ECO:0000256" key="3">
    <source>
        <dbReference type="ARBA" id="ARBA00022741"/>
    </source>
</evidence>
<evidence type="ECO:0000313" key="7">
    <source>
        <dbReference type="Proteomes" id="UP001445335"/>
    </source>
</evidence>
<proteinExistence type="inferred from homology"/>
<dbReference type="Pfam" id="PF03109">
    <property type="entry name" value="ABC1"/>
    <property type="match status" value="1"/>
</dbReference>
<accession>A0AAW1RUM4</accession>
<dbReference type="AlphaFoldDB" id="A0AAW1RUM4"/>
<evidence type="ECO:0000313" key="6">
    <source>
        <dbReference type="EMBL" id="KAK9837477.1"/>
    </source>
</evidence>
<keyword evidence="2" id="KW-0808">Transferase</keyword>
<name>A0AAW1RUM4_9CHLO</name>
<evidence type="ECO:0000259" key="5">
    <source>
        <dbReference type="Pfam" id="PF03109"/>
    </source>
</evidence>
<dbReference type="InterPro" id="IPR004147">
    <property type="entry name" value="ABC1_dom"/>
</dbReference>
<dbReference type="InterPro" id="IPR051409">
    <property type="entry name" value="Atypical_kinase_ADCK"/>
</dbReference>
<dbReference type="Proteomes" id="UP001445335">
    <property type="component" value="Unassembled WGS sequence"/>
</dbReference>
<dbReference type="EMBL" id="JALJOU010000021">
    <property type="protein sequence ID" value="KAK9837477.1"/>
    <property type="molecule type" value="Genomic_DNA"/>
</dbReference>
<dbReference type="CDD" id="cd13970">
    <property type="entry name" value="ABC1_ADCK3"/>
    <property type="match status" value="1"/>
</dbReference>
<comment type="caution">
    <text evidence="6">The sequence shown here is derived from an EMBL/GenBank/DDBJ whole genome shotgun (WGS) entry which is preliminary data.</text>
</comment>
<organism evidence="6 7">
    <name type="scientific">Elliptochloris bilobata</name>
    <dbReference type="NCBI Taxonomy" id="381761"/>
    <lineage>
        <taxon>Eukaryota</taxon>
        <taxon>Viridiplantae</taxon>
        <taxon>Chlorophyta</taxon>
        <taxon>core chlorophytes</taxon>
        <taxon>Trebouxiophyceae</taxon>
        <taxon>Trebouxiophyceae incertae sedis</taxon>
        <taxon>Elliptochloris clade</taxon>
        <taxon>Elliptochloris</taxon>
    </lineage>
</organism>
<sequence>MSFFTSKHFEDASRVLRGLLLVATRAAADSSLLRSATKADPGKALQDALSAASRQSSQVAEALQGMARERGMCGAGPTTDGMRQGQHAAQQADEGLAQGLRGALVEGERAQLKQADAVMAERKAEVRRKLRERAVPASPLGRAFGFARLGANLVYGTVSDSVSRYIRGPPAGSQADGDGHASNRYLTEANAERLADALCRMRGAALKLGQMLSIQDENVLPPQLTAALERVRAGADVMPRRQLEKVLVEELGDAWRAKVAVFEDEPLAAASIGQVHGATLHDARRVAMKIQYPGVARSIGSDVDNLLRVISLANVLPKGLYVEAAAKVAKKELALECDYGHEARSQARFRDLINADAGFAGAVNVPDVIWPLCSERVITTEFVPGVHIDKVASMDQGVRDAVGTTLLELSLRELFVWRFMQTDPNWGNFLFDAPSGRLHLIDFGAARDFPKPFVDDYLRMVRACAEQDRDEVILRSKRLGFLTGDESRVMLDAHSEAGFAVGTPFSAEGAYDFSQHGHLTRRVADLGAIMLRHRLTAPPEEAYSLHRKLSGAFLACVKLRACVPCRELFYRVYDRYVFDDPGAEAPASAAAA</sequence>
<keyword evidence="4" id="KW-0067">ATP-binding</keyword>
<comment type="similarity">
    <text evidence="1">Belongs to the protein kinase superfamily. ADCK protein kinase family.</text>
</comment>
<evidence type="ECO:0000256" key="1">
    <source>
        <dbReference type="ARBA" id="ARBA00009670"/>
    </source>
</evidence>
<protein>
    <recommendedName>
        <fullName evidence="5">ABC1 atypical kinase-like domain-containing protein</fullName>
    </recommendedName>
</protein>
<dbReference type="GO" id="GO:0006744">
    <property type="term" value="P:ubiquinone biosynthetic process"/>
    <property type="evidence" value="ECO:0007669"/>
    <property type="project" value="TreeGrafter"/>
</dbReference>
<feature type="domain" description="ABC1 atypical kinase-like" evidence="5">
    <location>
        <begin position="231"/>
        <end position="473"/>
    </location>
</feature>
<gene>
    <name evidence="6" type="ORF">WJX81_005202</name>
</gene>
<dbReference type="SUPFAM" id="SSF56112">
    <property type="entry name" value="Protein kinase-like (PK-like)"/>
    <property type="match status" value="1"/>
</dbReference>
<dbReference type="InterPro" id="IPR034646">
    <property type="entry name" value="ADCK3_dom"/>
</dbReference>
<dbReference type="PANTHER" id="PTHR43851:SF3">
    <property type="entry name" value="COENZYME Q8"/>
    <property type="match status" value="1"/>
</dbReference>
<dbReference type="PANTHER" id="PTHR43851">
    <property type="match status" value="1"/>
</dbReference>
<dbReference type="InterPro" id="IPR011009">
    <property type="entry name" value="Kinase-like_dom_sf"/>
</dbReference>
<dbReference type="GO" id="GO:0016740">
    <property type="term" value="F:transferase activity"/>
    <property type="evidence" value="ECO:0007669"/>
    <property type="project" value="UniProtKB-KW"/>
</dbReference>
<keyword evidence="7" id="KW-1185">Reference proteome</keyword>